<keyword evidence="3" id="KW-1185">Reference proteome</keyword>
<dbReference type="Gene3D" id="3.80.20.20">
    <property type="entry name" value="Receptor L-domain"/>
    <property type="match status" value="4"/>
</dbReference>
<reference evidence="4" key="1">
    <citation type="submission" date="2020-12" db="UniProtKB">
        <authorList>
            <consortium name="WormBaseParasite"/>
        </authorList>
    </citation>
    <scope>IDENTIFICATION</scope>
    <source>
        <strain evidence="4">MHco3</strain>
    </source>
</reference>
<proteinExistence type="predicted"/>
<feature type="domain" description="Receptor L-domain" evidence="2">
    <location>
        <begin position="277"/>
        <end position="351"/>
    </location>
</feature>
<accession>A0A7I4YZ26</accession>
<sequence>FCCCCSHRCVIENQQASEMLFERAVDSEGTKKMRLAVLLICLMYGWAQEEVEEIIGAAEMAEIDAEFGGNASMMSNVTFTENGGNATTVPVATFTETGGSAVVVPPTTSPKDVDFDEVDKRKGKTFNELFRGMTVCKGHAHQTKIGSDKNRTRRTDCDVFVGHLWIDVKDETLPSRISRLRLVLGCITVMDSGLRELNFSLLSLLIYNERRCRPYVLRLVDNENLTSITFHENFTMPDSHLILFAGKHSLTEESITPRMKGYHLPKDSDDCRDKKRGCKVIYGDFSYSENDERLSTLERIEGRLVIHNTSLTNLSVFEKITVVGLHGPALKITDNSNLTDISSLYKMKIRGPEPVLKWYNNGALWCHNKADLKLLSRITQKKPYRLIILNWHGPTRVNDEFLNSLRKQCRCGCVVYGSLEIRDLDGETIDLTPLKNVYVIFGTLTITGNTRLYDLSFLENLNSIGNYSANITDIAFELNRNVDLFDAYMENLEKIHGEVQVRTCLKLPVRTEKFFKDLTQDKAIIRQETEGCTRELHEKETERERTVESRRWNISESEKSCFAGTDGQLTDLLRTQSYARIISIDPNLSEVFGYHTICEHFYGHLKVHNYERHGAIDLIQQLKKITGCLEIVDVTISTTGKINRSYFEELNLTNLKEIDYDGALCENFFALHIRNNSFLRRIDFNENLILNGAYFIRLNAKEMEIYSGGKPNSTILWNDPADCLPDDATENCTGLIGPVNLGNLSRTLHNLLTNKTIKRIHGQIIMRSTDNTNLDDYGNLTIIAHEKDAVIIENNRNLIDISALTKMNIILPKNFPKEALPEWKPVVLRNNGKICVRTLREEKILQKKISTPNQLSDYCRLRCVGGIVTDLTSLQSCRIVMGGLTIKDYDFESASHLLRYFEEIEDIEGQLIIMNNTGIKNLAFLKSLLRVSDYTTKRPIFRVADNPNLTSIEPLHKVELQYSSYEVHLAALIETYSKISDHEQKELGRQGEVEFRVKERLHPTKGRRSKRKRDRKENADNLGVGIALSVGGCLIIIIFGYGYSFFAYLREQRELKRRQQPEGGQAAPVGRAP</sequence>
<dbReference type="PANTHER" id="PTHR21662:SF59">
    <property type="entry name" value="RECEPTOR PROTEIN-TYROSINE KINASE"/>
    <property type="match status" value="1"/>
</dbReference>
<feature type="transmembrane region" description="Helical" evidence="1">
    <location>
        <begin position="1022"/>
        <end position="1049"/>
    </location>
</feature>
<feature type="domain" description="Receptor L-domain" evidence="2">
    <location>
        <begin position="414"/>
        <end position="512"/>
    </location>
</feature>
<organism evidence="3 4">
    <name type="scientific">Haemonchus contortus</name>
    <name type="common">Barber pole worm</name>
    <dbReference type="NCBI Taxonomy" id="6289"/>
    <lineage>
        <taxon>Eukaryota</taxon>
        <taxon>Metazoa</taxon>
        <taxon>Ecdysozoa</taxon>
        <taxon>Nematoda</taxon>
        <taxon>Chromadorea</taxon>
        <taxon>Rhabditida</taxon>
        <taxon>Rhabditina</taxon>
        <taxon>Rhabditomorpha</taxon>
        <taxon>Strongyloidea</taxon>
        <taxon>Trichostrongylidae</taxon>
        <taxon>Haemonchus</taxon>
    </lineage>
</organism>
<dbReference type="OrthoDB" id="5864224at2759"/>
<feature type="domain" description="Receptor L-domain" evidence="2">
    <location>
        <begin position="877"/>
        <end position="954"/>
    </location>
</feature>
<keyword evidence="1" id="KW-0812">Transmembrane</keyword>
<protein>
    <submittedName>
        <fullName evidence="4">Recep_L_domain domain-containing protein</fullName>
    </submittedName>
</protein>
<dbReference type="AlphaFoldDB" id="A0A7I4YZ26"/>
<evidence type="ECO:0000313" key="4">
    <source>
        <dbReference type="WBParaSite" id="HCON_00152990-00001"/>
    </source>
</evidence>
<dbReference type="Pfam" id="PF01030">
    <property type="entry name" value="Recep_L_domain"/>
    <property type="match status" value="3"/>
</dbReference>
<dbReference type="SUPFAM" id="SSF52058">
    <property type="entry name" value="L domain-like"/>
    <property type="match status" value="6"/>
</dbReference>
<dbReference type="PANTHER" id="PTHR21662">
    <property type="entry name" value="RECEPTOR PROTEIN-TYROSINE KINASE"/>
    <property type="match status" value="1"/>
</dbReference>
<keyword evidence="1" id="KW-0472">Membrane</keyword>
<evidence type="ECO:0000259" key="2">
    <source>
        <dbReference type="Pfam" id="PF01030"/>
    </source>
</evidence>
<dbReference type="InterPro" id="IPR036941">
    <property type="entry name" value="Rcpt_L-dom_sf"/>
</dbReference>
<dbReference type="Proteomes" id="UP000025227">
    <property type="component" value="Unplaced"/>
</dbReference>
<dbReference type="InterPro" id="IPR053079">
    <property type="entry name" value="SPS2_domain"/>
</dbReference>
<evidence type="ECO:0000313" key="3">
    <source>
        <dbReference type="Proteomes" id="UP000025227"/>
    </source>
</evidence>
<keyword evidence="1" id="KW-1133">Transmembrane helix</keyword>
<name>A0A7I4YZ26_HAECO</name>
<dbReference type="WBParaSite" id="HCON_00152990-00001">
    <property type="protein sequence ID" value="HCON_00152990-00001"/>
    <property type="gene ID" value="HCON_00152990"/>
</dbReference>
<dbReference type="InterPro" id="IPR000494">
    <property type="entry name" value="Rcpt_L-dom"/>
</dbReference>
<evidence type="ECO:0000256" key="1">
    <source>
        <dbReference type="SAM" id="Phobius"/>
    </source>
</evidence>